<dbReference type="Proteomes" id="UP000252355">
    <property type="component" value="Unassembled WGS sequence"/>
</dbReference>
<reference evidence="10 11" key="1">
    <citation type="submission" date="2018-05" db="EMBL/GenBank/DDBJ databases">
        <title>A metagenomic window into the 2 km-deep terrestrial subsurface aquifer revealed taxonomically and functionally diverse microbial community comprising novel uncultured bacterial lineages.</title>
        <authorList>
            <person name="Kadnikov V.V."/>
            <person name="Mardanov A.V."/>
            <person name="Beletsky A.V."/>
            <person name="Banks D."/>
            <person name="Pimenov N.V."/>
            <person name="Frank Y.A."/>
            <person name="Karnachuk O.V."/>
            <person name="Ravin N.V."/>
        </authorList>
    </citation>
    <scope>NUCLEOTIDE SEQUENCE [LARGE SCALE GENOMIC DNA]</scope>
    <source>
        <strain evidence="10">BY5</strain>
    </source>
</reference>
<dbReference type="InterPro" id="IPR019776">
    <property type="entry name" value="Flagellar_basal_body_rod_CS"/>
</dbReference>
<comment type="similarity">
    <text evidence="2 5">Belongs to the flagella basal body rod proteins family.</text>
</comment>
<feature type="domain" description="Flagellar basal-body/hook protein C-terminal" evidence="7">
    <location>
        <begin position="1452"/>
        <end position="1496"/>
    </location>
</feature>
<comment type="caution">
    <text evidence="10">The sequence shown here is derived from an EMBL/GenBank/DDBJ whole genome shotgun (WGS) entry which is preliminary data.</text>
</comment>
<dbReference type="GO" id="GO:0009424">
    <property type="term" value="C:bacterial-type flagellum hook"/>
    <property type="evidence" value="ECO:0007669"/>
    <property type="project" value="TreeGrafter"/>
</dbReference>
<dbReference type="InterPro" id="IPR037925">
    <property type="entry name" value="FlgE/F/G-like"/>
</dbReference>
<dbReference type="InterPro" id="IPR010930">
    <property type="entry name" value="Flg_bb/hook_C_dom"/>
</dbReference>
<name>A0A367ZAW8_9BACT</name>
<comment type="function">
    <text evidence="5">A flexible structure which links the flagellar filament to the drive apparatus in the basal body.</text>
</comment>
<dbReference type="Gene3D" id="2.60.98.20">
    <property type="entry name" value="Flagellar hook protein FlgE"/>
    <property type="match status" value="1"/>
</dbReference>
<evidence type="ECO:0000313" key="10">
    <source>
        <dbReference type="EMBL" id="RCK75275.1"/>
    </source>
</evidence>
<feature type="domain" description="Flagellar basal body rod protein N-terminal" evidence="6">
    <location>
        <begin position="7"/>
        <end position="35"/>
    </location>
</feature>
<evidence type="ECO:0000256" key="1">
    <source>
        <dbReference type="ARBA" id="ARBA00004117"/>
    </source>
</evidence>
<evidence type="ECO:0000313" key="11">
    <source>
        <dbReference type="Proteomes" id="UP000252355"/>
    </source>
</evidence>
<dbReference type="InterPro" id="IPR020013">
    <property type="entry name" value="Flagellar_FlgE/F/G"/>
</dbReference>
<dbReference type="Pfam" id="PF06429">
    <property type="entry name" value="Flg_bbr_C"/>
    <property type="match status" value="1"/>
</dbReference>
<evidence type="ECO:0000259" key="8">
    <source>
        <dbReference type="Pfam" id="PF07559"/>
    </source>
</evidence>
<keyword evidence="10" id="KW-0966">Cell projection</keyword>
<dbReference type="GO" id="GO:0009425">
    <property type="term" value="C:bacterial-type flagellum basal body"/>
    <property type="evidence" value="ECO:0007669"/>
    <property type="project" value="UniProtKB-SubCell"/>
</dbReference>
<dbReference type="InterPro" id="IPR001444">
    <property type="entry name" value="Flag_bb_rod_N"/>
</dbReference>
<feature type="domain" description="Flagellar hook protein FlgE/F/G-like D1" evidence="9">
    <location>
        <begin position="95"/>
        <end position="158"/>
    </location>
</feature>
<dbReference type="InterPro" id="IPR011491">
    <property type="entry name" value="FlgE_D2"/>
</dbReference>
<evidence type="ECO:0000256" key="5">
    <source>
        <dbReference type="RuleBase" id="RU362116"/>
    </source>
</evidence>
<organism evidence="10 11">
    <name type="scientific">Candidatus Ozemobacter sibiricus</name>
    <dbReference type="NCBI Taxonomy" id="2268124"/>
    <lineage>
        <taxon>Bacteria</taxon>
        <taxon>Candidatus Ozemobacteria</taxon>
        <taxon>Candidatus Ozemobacterales</taxon>
        <taxon>Candidatus Ozemobacteraceae</taxon>
        <taxon>Candidatus Ozemobacter</taxon>
    </lineage>
</organism>
<dbReference type="SUPFAM" id="SSF117143">
    <property type="entry name" value="Flagellar hook protein flgE"/>
    <property type="match status" value="2"/>
</dbReference>
<proteinExistence type="inferred from homology"/>
<dbReference type="PROSITE" id="PS00588">
    <property type="entry name" value="FLAGELLA_BB_ROD"/>
    <property type="match status" value="1"/>
</dbReference>
<dbReference type="PANTHER" id="PTHR30435:SF1">
    <property type="entry name" value="FLAGELLAR HOOK PROTEIN FLGE"/>
    <property type="match status" value="1"/>
</dbReference>
<dbReference type="Pfam" id="PF07559">
    <property type="entry name" value="FlgE_D2"/>
    <property type="match status" value="1"/>
</dbReference>
<keyword evidence="4 5" id="KW-0975">Bacterial flagellum</keyword>
<evidence type="ECO:0000259" key="9">
    <source>
        <dbReference type="Pfam" id="PF22692"/>
    </source>
</evidence>
<keyword evidence="10" id="KW-0969">Cilium</keyword>
<gene>
    <name evidence="10" type="ORF">OZSIB_4359</name>
</gene>
<evidence type="ECO:0000259" key="7">
    <source>
        <dbReference type="Pfam" id="PF06429"/>
    </source>
</evidence>
<dbReference type="InterPro" id="IPR053967">
    <property type="entry name" value="LlgE_F_G-like_D1"/>
</dbReference>
<dbReference type="GO" id="GO:0071978">
    <property type="term" value="P:bacterial-type flagellum-dependent swarming motility"/>
    <property type="evidence" value="ECO:0007669"/>
    <property type="project" value="TreeGrafter"/>
</dbReference>
<dbReference type="Pfam" id="PF00460">
    <property type="entry name" value="Flg_bb_rod"/>
    <property type="match status" value="1"/>
</dbReference>
<evidence type="ECO:0000256" key="3">
    <source>
        <dbReference type="ARBA" id="ARBA00019015"/>
    </source>
</evidence>
<dbReference type="NCBIfam" id="TIGR03506">
    <property type="entry name" value="FlgEFG_subfam"/>
    <property type="match status" value="2"/>
</dbReference>
<dbReference type="GO" id="GO:0005829">
    <property type="term" value="C:cytosol"/>
    <property type="evidence" value="ECO:0007669"/>
    <property type="project" value="TreeGrafter"/>
</dbReference>
<dbReference type="Pfam" id="PF22692">
    <property type="entry name" value="LlgE_F_G_D1"/>
    <property type="match status" value="1"/>
</dbReference>
<evidence type="ECO:0000259" key="6">
    <source>
        <dbReference type="Pfam" id="PF00460"/>
    </source>
</evidence>
<sequence>MLRSLFTGVSGLKQHQTRMDVLSNNIANVNTTGFKRGRALFQDLFSETLRHAQQAFGDYGGLNPMQVGLGVKLAAIDTLMEQGTLETTGKNTDLAIEGEGFFTVQAPNGNTYYTRDGNFNINPNYDLVSTNTGFKIMGWLATQNPVTGNLELNQTGTIPETINIVKYLKKHAHQTNLVTYASNLDSGSEERDVKMGTDYLAFLDTVGKDQKLQFKFKKIDSKNWLWSAIDSNNKNVANGSFRTDDDGNLIETSVNPAGPNSTAAAPYFIYDPDGVFRPAEATIPMNDPANTGNGASTPVVASGPLIKDEKVNIIFDGGDPSRATTFRVVGENRGFIGGGVLGGTQAKIEGTPFKFETGWTPGKAVTFTVTEVQNLVTQPLSTREKWATITFNAGSTYSIADIKNIVNTALKNGGVEASLQYDSTTKKFSLVGNNVGSNRTLMLDNISGPLAELGIDPGNKAGTAFLSNYNVSYPATADGTKTILNTVMFQIADNKGATANVRFNPGTYTRAQIQSTIENALSSNGINAQVAFITEGNVVRLQISPNAGTTLQLTDVQGLLSELGINPITQGQNTHISELDLGGFVSGVTSKKDFNPGVAVGFLLGGKVADPNSIPVPAPGQILRITDASVPATTDILLPAGTTSLTAIADAINLGIGAVQATASVVGGNRLQIIHNSGTSESLSIDFLQNTGAPNYPAGPDFLGREPLIRISNEVRMLIEDPYKNLNDAGSPGYWLGSAVDPADIDLASAPTEVITLADSAGHVRTITLPQSDNLTLADIHAAIVAGLGDVEATVTYDSLTNRIRIAPSGNGSISISGGSFLGIEPAVQGLTIPVGNYTREEIRSQIQNYLISQGISAQAIYVDTDADGVGNQLQINGLVGERIRVTDLTMTPANPADPADRNTLTSELGITPSNQWIPDAPISFRIYRPDWDQTIVIKIPSTDADAFQPPFNLDTLALEIQRQIDKVELNTGAKGLVVETIDSNNDGVKDRFQIRSTNTPERIRLENGDGADPLSGHNISLLGLKSGIHTSGTGGAPPQTFSLPSLRDYSVEPFYLNRTVSFIISDSQGRSTEVILPQIDSTSTPIQYTRSAILSAINAQLLKDKVNATASIIDTNNDGTPDTLTITGSQTGAGQSITLSGDETMQELGLRAGTYGGTAAVGTFEQGGLKFTLTEGTRPWRPNEFLQFSTKAEQGASESVKIEVPAPGQDGLVFKTVVNGETYKATGTISKGAIHTTSITIFDSLGAPHELVTTWEHIDKKTQAWRYTITYDKNDPEIQRWLRDPAHGVPDPDNPTEEWLKKANHYDPVTNKEGLIKNSTGIIYFTNNGKIDLARSTIKDIMLTPAGSNPLTIKLDQSLVTQFDSPFTTKAREQNGYEMGLLETIYFEQDGTIRGVYSNGQKQPIGQVALTTFNNPAGLEKKGKNLYEFSPNSGQPIVGKPGQGDHGLIVPGTLEMSNVDIAEEFTNMIITQRAFQANSRVITTSDEILQEVVNLKR</sequence>
<protein>
    <recommendedName>
        <fullName evidence="3 5">Flagellar hook protein FlgE</fullName>
    </recommendedName>
</protein>
<dbReference type="EMBL" id="QOQW01000041">
    <property type="protein sequence ID" value="RCK75275.1"/>
    <property type="molecule type" value="Genomic_DNA"/>
</dbReference>
<comment type="subcellular location">
    <subcellularLocation>
        <location evidence="1 5">Bacterial flagellum basal body</location>
    </subcellularLocation>
</comment>
<dbReference type="PANTHER" id="PTHR30435">
    <property type="entry name" value="FLAGELLAR PROTEIN"/>
    <property type="match status" value="1"/>
</dbReference>
<dbReference type="InterPro" id="IPR037058">
    <property type="entry name" value="Falgellar_hook_FlgE_sf"/>
</dbReference>
<keyword evidence="10" id="KW-0282">Flagellum</keyword>
<evidence type="ECO:0000256" key="2">
    <source>
        <dbReference type="ARBA" id="ARBA00009677"/>
    </source>
</evidence>
<accession>A0A367ZAW8</accession>
<feature type="domain" description="Flagellar hook protein FlgE D2" evidence="8">
    <location>
        <begin position="1236"/>
        <end position="1378"/>
    </location>
</feature>
<evidence type="ECO:0000256" key="4">
    <source>
        <dbReference type="ARBA" id="ARBA00023143"/>
    </source>
</evidence>